<dbReference type="EMBL" id="QVQA01000172">
    <property type="protein sequence ID" value="KAF5094272.1"/>
    <property type="molecule type" value="Genomic_DNA"/>
</dbReference>
<organism evidence="1 2">
    <name type="scientific">Geotrichum galactomycetum</name>
    <dbReference type="NCBI Taxonomy" id="27317"/>
    <lineage>
        <taxon>Eukaryota</taxon>
        <taxon>Fungi</taxon>
        <taxon>Dikarya</taxon>
        <taxon>Ascomycota</taxon>
        <taxon>Saccharomycotina</taxon>
        <taxon>Dipodascomycetes</taxon>
        <taxon>Dipodascales</taxon>
        <taxon>Dipodascaceae</taxon>
        <taxon>Geotrichum</taxon>
    </lineage>
</organism>
<name>A0ACB6V0T1_9ASCO</name>
<keyword evidence="2" id="KW-1185">Reference proteome</keyword>
<gene>
    <name evidence="1" type="ORF">D0Z00_003622</name>
</gene>
<evidence type="ECO:0000313" key="2">
    <source>
        <dbReference type="Proteomes" id="UP000744676"/>
    </source>
</evidence>
<protein>
    <submittedName>
        <fullName evidence="1">Uncharacterized protein</fullName>
    </submittedName>
</protein>
<comment type="caution">
    <text evidence="1">The sequence shown here is derived from an EMBL/GenBank/DDBJ whole genome shotgun (WGS) entry which is preliminary data.</text>
</comment>
<accession>A0ACB6V0T1</accession>
<proteinExistence type="predicted"/>
<sequence>MSASRITKSYGKPLVLAAGAAIAAGLLYFLNNRLQAAGAGASSGANSGLDYYSNPNSALLGRASKDPQPTDTEIDDEWTEDELRAWLEKVRTLSTVHTKLWRGKVTGNSWFCESRLIKL</sequence>
<dbReference type="Proteomes" id="UP000744676">
    <property type="component" value="Unassembled WGS sequence"/>
</dbReference>
<evidence type="ECO:0000313" key="1">
    <source>
        <dbReference type="EMBL" id="KAF5094272.1"/>
    </source>
</evidence>
<reference evidence="1 2" key="1">
    <citation type="journal article" date="2020" name="Front. Microbiol.">
        <title>Phenotypic and Genetic Characterization of the Cheese Ripening Yeast Geotrichum candidum.</title>
        <authorList>
            <person name="Perkins V."/>
            <person name="Vignola S."/>
            <person name="Lessard M.H."/>
            <person name="Plante P.L."/>
            <person name="Corbeil J."/>
            <person name="Dugat-Bony E."/>
            <person name="Frenette M."/>
            <person name="Labrie S."/>
        </authorList>
    </citation>
    <scope>NUCLEOTIDE SEQUENCE [LARGE SCALE GENOMIC DNA]</scope>
    <source>
        <strain evidence="1 2">LMA-1147</strain>
    </source>
</reference>